<dbReference type="Proteomes" id="UP000694915">
    <property type="component" value="Chromosome 22"/>
</dbReference>
<reference evidence="3" key="1">
    <citation type="submission" date="2025-08" db="UniProtKB">
        <authorList>
            <consortium name="RefSeq"/>
        </authorList>
    </citation>
    <scope>IDENTIFICATION</scope>
</reference>
<evidence type="ECO:0000313" key="3">
    <source>
        <dbReference type="RefSeq" id="XP_026640129.1"/>
    </source>
</evidence>
<dbReference type="GeneID" id="113457324"/>
<keyword evidence="2" id="KW-1185">Reference proteome</keyword>
<organism evidence="2 3">
    <name type="scientific">Microtus ochrogaster</name>
    <name type="common">Prairie vole</name>
    <dbReference type="NCBI Taxonomy" id="79684"/>
    <lineage>
        <taxon>Eukaryota</taxon>
        <taxon>Metazoa</taxon>
        <taxon>Chordata</taxon>
        <taxon>Craniata</taxon>
        <taxon>Vertebrata</taxon>
        <taxon>Euteleostomi</taxon>
        <taxon>Mammalia</taxon>
        <taxon>Eutheria</taxon>
        <taxon>Euarchontoglires</taxon>
        <taxon>Glires</taxon>
        <taxon>Rodentia</taxon>
        <taxon>Myomorpha</taxon>
        <taxon>Muroidea</taxon>
        <taxon>Cricetidae</taxon>
        <taxon>Arvicolinae</taxon>
        <taxon>Microtus</taxon>
    </lineage>
</organism>
<accession>A0ABM1UDR7</accession>
<feature type="region of interest" description="Disordered" evidence="1">
    <location>
        <begin position="274"/>
        <end position="350"/>
    </location>
</feature>
<gene>
    <name evidence="3" type="primary">LOC113457324</name>
</gene>
<evidence type="ECO:0000256" key="1">
    <source>
        <dbReference type="SAM" id="MobiDB-lite"/>
    </source>
</evidence>
<name>A0ABM1UDR7_MICOH</name>
<evidence type="ECO:0000313" key="2">
    <source>
        <dbReference type="Proteomes" id="UP000694915"/>
    </source>
</evidence>
<dbReference type="RefSeq" id="XP_026640129.1">
    <property type="nucleotide sequence ID" value="XM_026784328.1"/>
</dbReference>
<protein>
    <submittedName>
        <fullName evidence="3">Uncharacterized protein LOC113457324 isoform X1</fullName>
    </submittedName>
</protein>
<sequence>MFFFFFSFFSSYNPSGCVQKYQALISMYLLLFWLGFPANNTVVNGERIIGHGGTSPGSLKSLDLYWRMKPGRAAEIPCLWVSGSPAVAPASRPSYLSSAAPALAPIASLREGVHATATGEVSGCSQGRRTQQCPQNGWATRNVGGRFQDPAGKATAFLPESPGRRSPFLSRPEFKVTVPSHVPKWATALKIHLLARALQRGPAELVAERLQAERTGMLEGFWPPRWFLRPVQRKPQSRAVANLGWEKAQPLLLRPRGQARRTAGVQGLVRCAHQRRRQGRGSPAGLTPRVPGLPRAYKVGDVRRGRPRSAACAGTPDAGCRREEKPRKGRVPSACTEAPEGPRRGSGRPF</sequence>
<proteinExistence type="predicted"/>